<dbReference type="InterPro" id="IPR036266">
    <property type="entry name" value="SecA_Wing/Scaffold_sf"/>
</dbReference>
<keyword evidence="12 15" id="KW-1278">Translocase</keyword>
<evidence type="ECO:0000256" key="13">
    <source>
        <dbReference type="ARBA" id="ARBA00023010"/>
    </source>
</evidence>
<dbReference type="PANTHER" id="PTHR30612">
    <property type="entry name" value="SECA INNER MEMBRANE COMPONENT OF SEC PROTEIN SECRETION SYSTEM"/>
    <property type="match status" value="1"/>
</dbReference>
<dbReference type="SMART" id="SM00958">
    <property type="entry name" value="SecA_PP_bind"/>
    <property type="match status" value="1"/>
</dbReference>
<comment type="caution">
    <text evidence="21">The sequence shown here is derived from an EMBL/GenBank/DDBJ whole genome shotgun (WGS) entry which is preliminary data.</text>
</comment>
<keyword evidence="6 15" id="KW-0963">Cytoplasm</keyword>
<evidence type="ECO:0000256" key="14">
    <source>
        <dbReference type="ARBA" id="ARBA00023136"/>
    </source>
</evidence>
<evidence type="ECO:0000256" key="12">
    <source>
        <dbReference type="ARBA" id="ARBA00022967"/>
    </source>
</evidence>
<evidence type="ECO:0000256" key="1">
    <source>
        <dbReference type="ARBA" id="ARBA00001947"/>
    </source>
</evidence>
<keyword evidence="8 15" id="KW-0547">Nucleotide-binding</keyword>
<feature type="domain" description="Helicase C-terminal" evidence="19">
    <location>
        <begin position="415"/>
        <end position="578"/>
    </location>
</feature>
<comment type="function">
    <text evidence="15">Part of the Sec protein translocase complex. Interacts with the SecYEG preprotein conducting channel. Has a central role in coupling the hydrolysis of ATP to the transfer of proteins into and across the cell membrane, serving as an ATP-driven molecular motor driving the stepwise translocation of polypeptide chains across the membrane.</text>
</comment>
<dbReference type="PROSITE" id="PS51192">
    <property type="entry name" value="HELICASE_ATP_BIND_1"/>
    <property type="match status" value="1"/>
</dbReference>
<evidence type="ECO:0000256" key="3">
    <source>
        <dbReference type="ARBA" id="ARBA00007650"/>
    </source>
</evidence>
<evidence type="ECO:0000256" key="11">
    <source>
        <dbReference type="ARBA" id="ARBA00022927"/>
    </source>
</evidence>
<dbReference type="Pfam" id="PF21090">
    <property type="entry name" value="P-loop_SecA"/>
    <property type="match status" value="2"/>
</dbReference>
<gene>
    <name evidence="15 21" type="primary">secA</name>
    <name evidence="21" type="ORF">ACFODW_02600</name>
</gene>
<keyword evidence="11 15" id="KW-0653">Protein transport</keyword>
<keyword evidence="5 15" id="KW-1003">Cell membrane</keyword>
<evidence type="ECO:0000313" key="21">
    <source>
        <dbReference type="EMBL" id="MFC2947255.1"/>
    </source>
</evidence>
<dbReference type="InterPro" id="IPR044722">
    <property type="entry name" value="SecA_SF2_C"/>
</dbReference>
<organism evidence="21 22">
    <name type="scientific">Virgibacillus sediminis</name>
    <dbReference type="NCBI Taxonomy" id="202260"/>
    <lineage>
        <taxon>Bacteria</taxon>
        <taxon>Bacillati</taxon>
        <taxon>Bacillota</taxon>
        <taxon>Bacilli</taxon>
        <taxon>Bacillales</taxon>
        <taxon>Bacillaceae</taxon>
        <taxon>Virgibacillus</taxon>
    </lineage>
</organism>
<keyword evidence="4 15" id="KW-0813">Transport</keyword>
<dbReference type="NCBIfam" id="NF009538">
    <property type="entry name" value="PRK12904.1"/>
    <property type="match status" value="1"/>
</dbReference>
<comment type="catalytic activity">
    <reaction evidence="15">
        <text>ATP + H2O + cellular proteinSide 1 = ADP + phosphate + cellular proteinSide 2.</text>
        <dbReference type="EC" id="7.4.2.8"/>
    </reaction>
</comment>
<dbReference type="Pfam" id="PF07516">
    <property type="entry name" value="SecA_SW"/>
    <property type="match status" value="1"/>
</dbReference>
<dbReference type="InterPro" id="IPR011116">
    <property type="entry name" value="SecA_Wing/Scaffold"/>
</dbReference>
<dbReference type="InterPro" id="IPR036670">
    <property type="entry name" value="SecA_X-link_sf"/>
</dbReference>
<dbReference type="EMBL" id="JBHRRZ010000003">
    <property type="protein sequence ID" value="MFC2947255.1"/>
    <property type="molecule type" value="Genomic_DNA"/>
</dbReference>
<comment type="subcellular location">
    <subcellularLocation>
        <location evidence="15">Cell membrane</location>
        <topology evidence="15">Peripheral membrane protein</topology>
        <orientation evidence="15">Cytoplasmic side</orientation>
    </subcellularLocation>
    <subcellularLocation>
        <location evidence="15">Cytoplasm</location>
    </subcellularLocation>
    <subcellularLocation>
        <location evidence="2">Membrane</location>
        <topology evidence="2">Peripheral membrane protein</topology>
    </subcellularLocation>
    <text evidence="15">Distribution is 50-50.</text>
</comment>
<evidence type="ECO:0000256" key="8">
    <source>
        <dbReference type="ARBA" id="ARBA00022741"/>
    </source>
</evidence>
<dbReference type="InterPro" id="IPR014001">
    <property type="entry name" value="Helicase_ATP-bd"/>
</dbReference>
<feature type="binding site" evidence="15">
    <location>
        <begin position="104"/>
        <end position="108"/>
    </location>
    <ligand>
        <name>ATP</name>
        <dbReference type="ChEBI" id="CHEBI:30616"/>
    </ligand>
</feature>
<dbReference type="EC" id="7.4.2.8" evidence="15"/>
<proteinExistence type="inferred from homology"/>
<dbReference type="Proteomes" id="UP001595387">
    <property type="component" value="Unassembled WGS sequence"/>
</dbReference>
<evidence type="ECO:0000256" key="4">
    <source>
        <dbReference type="ARBA" id="ARBA00022448"/>
    </source>
</evidence>
<dbReference type="HAMAP" id="MF_01382">
    <property type="entry name" value="SecA"/>
    <property type="match status" value="1"/>
</dbReference>
<dbReference type="CDD" id="cd18803">
    <property type="entry name" value="SF2_C_secA"/>
    <property type="match status" value="1"/>
</dbReference>
<dbReference type="InterPro" id="IPR001650">
    <property type="entry name" value="Helicase_C-like"/>
</dbReference>
<dbReference type="PANTHER" id="PTHR30612:SF0">
    <property type="entry name" value="CHLOROPLAST PROTEIN-TRANSPORTING ATPASE"/>
    <property type="match status" value="1"/>
</dbReference>
<name>A0ABV7A353_9BACI</name>
<dbReference type="InterPro" id="IPR011115">
    <property type="entry name" value="SecA_DEAD"/>
</dbReference>
<feature type="region of interest" description="Disordered" evidence="17">
    <location>
        <begin position="793"/>
        <end position="837"/>
    </location>
</feature>
<comment type="cofactor">
    <cofactor evidence="1">
        <name>Zn(2+)</name>
        <dbReference type="ChEBI" id="CHEBI:29105"/>
    </cofactor>
</comment>
<dbReference type="Pfam" id="PF02810">
    <property type="entry name" value="SEC-C"/>
    <property type="match status" value="1"/>
</dbReference>
<dbReference type="Gene3D" id="1.10.3060.10">
    <property type="entry name" value="Helical scaffold and wing domains of SecA"/>
    <property type="match status" value="1"/>
</dbReference>
<dbReference type="InterPro" id="IPR027417">
    <property type="entry name" value="P-loop_NTPase"/>
</dbReference>
<dbReference type="Gene3D" id="3.90.1440.10">
    <property type="entry name" value="SecA, preprotein cross-linking domain"/>
    <property type="match status" value="1"/>
</dbReference>
<reference evidence="22" key="1">
    <citation type="journal article" date="2019" name="Int. J. Syst. Evol. Microbiol.">
        <title>The Global Catalogue of Microorganisms (GCM) 10K type strain sequencing project: providing services to taxonomists for standard genome sequencing and annotation.</title>
        <authorList>
            <consortium name="The Broad Institute Genomics Platform"/>
            <consortium name="The Broad Institute Genome Sequencing Center for Infectious Disease"/>
            <person name="Wu L."/>
            <person name="Ma J."/>
        </authorList>
    </citation>
    <scope>NUCLEOTIDE SEQUENCE [LARGE SCALE GENOMIC DNA]</scope>
    <source>
        <strain evidence="22">KCTC 13193</strain>
    </source>
</reference>
<dbReference type="InterPro" id="IPR011130">
    <property type="entry name" value="SecA_preprotein_X-link_dom"/>
</dbReference>
<evidence type="ECO:0000256" key="6">
    <source>
        <dbReference type="ARBA" id="ARBA00022490"/>
    </source>
</evidence>
<evidence type="ECO:0000259" key="19">
    <source>
        <dbReference type="PROSITE" id="PS51194"/>
    </source>
</evidence>
<feature type="binding site" evidence="15">
    <location>
        <position position="493"/>
    </location>
    <ligand>
        <name>ATP</name>
        <dbReference type="ChEBI" id="CHEBI:30616"/>
    </ligand>
</feature>
<feature type="domain" description="Helicase ATP-binding" evidence="18">
    <location>
        <begin position="88"/>
        <end position="248"/>
    </location>
</feature>
<dbReference type="Gene3D" id="3.40.50.300">
    <property type="entry name" value="P-loop containing nucleotide triphosphate hydrolases"/>
    <property type="match status" value="2"/>
</dbReference>
<evidence type="ECO:0000256" key="10">
    <source>
        <dbReference type="ARBA" id="ARBA00022840"/>
    </source>
</evidence>
<keyword evidence="10 15" id="KW-0067">ATP-binding</keyword>
<dbReference type="SMART" id="SM00957">
    <property type="entry name" value="SecA_DEAD"/>
    <property type="match status" value="1"/>
</dbReference>
<feature type="domain" description="SecA family profile" evidence="20">
    <location>
        <begin position="2"/>
        <end position="571"/>
    </location>
</feature>
<comment type="subunit">
    <text evidence="15">Monomer and homodimer. Part of the essential Sec protein translocation apparatus which comprises SecA, SecYEG and auxiliary proteins SecDF. Other proteins may also be involved.</text>
</comment>
<dbReference type="SUPFAM" id="SSF81767">
    <property type="entry name" value="Pre-protein crosslinking domain of SecA"/>
    <property type="match status" value="1"/>
</dbReference>
<accession>A0ABV7A353</accession>
<evidence type="ECO:0000256" key="16">
    <source>
        <dbReference type="RuleBase" id="RU003874"/>
    </source>
</evidence>
<keyword evidence="7" id="KW-0479">Metal-binding</keyword>
<dbReference type="SUPFAM" id="SSF52540">
    <property type="entry name" value="P-loop containing nucleoside triphosphate hydrolases"/>
    <property type="match status" value="2"/>
</dbReference>
<evidence type="ECO:0000256" key="7">
    <source>
        <dbReference type="ARBA" id="ARBA00022723"/>
    </source>
</evidence>
<dbReference type="InterPro" id="IPR000185">
    <property type="entry name" value="SecA"/>
</dbReference>
<evidence type="ECO:0000313" key="22">
    <source>
        <dbReference type="Proteomes" id="UP001595387"/>
    </source>
</evidence>
<dbReference type="PROSITE" id="PS01312">
    <property type="entry name" value="SECA"/>
    <property type="match status" value="1"/>
</dbReference>
<sequence length="837" mass="95249">MAGLLTKIFGDGNQKQLKRIQKTVDKIEAMEPEMEKLSDHDLQQKTEEFKERHAGGESTDDLMVEAFAVVREAAKRVLGMRPFPVQLTGAVALHEGNIAEMKTGEGKTLASTMPAYLNAITGKGVHIITVNDYLAERDAGEMGQLYQFLGLTVGLNGNGLSKEEKREAYKADITYGTNNEFGFDYLRDNMVQYKEQMVQRPLNFAIIDEVDSILIDEARTPLIISGSAKKSASLYQQADGFVRTLQRETDYTFDEKTKGVQLTEEGINKAERYFSIENLFDLDHVSLTHHINQALKAHVSMHRDTDYVVEDGEVVIVDQFTGRLMKGRRYSDGLHQAIEAKEGLQIQNESMTLASITFQNFFRMYNKLSGMTGTAKTEEEEFRNIYNMDVIAIPTNKPIQREDKPDMIYKSMEGKFRAVVDYIKERHEAGQPVLVGTVAVETSELISNLLKKAGVKHNVLNAKNHYREAEIIENAGQKGAVTIATNMAGRGTDIKLGDGVKELGGLAVIGTERHESRRIDNQLRGRAGRQGDPGMSQFFLSMEDELMRRFGSDNLRSMMDRLGMDDDQPIESKMVSRAVESAQRRVEGNNFDARKQVLSYDDVLREQREIIYKQRFEVIEGNENLREIVENMIVSTLERVTATHTQDDDEDKWDLQAIIDYVHGNLLDEEDLSIDEIKGKEPEEINELVMEKVRARYDEKEAELSPDQMREFEKVILLRTVDTKWMDHIDQMDQLRQGIHLRAYGQNDPLREYQLEGFSMFEAMVENIEEEVAKYVMKARIRENLQREAVVKNTQAVSGGQEEKKKKRKPFVKRQDVGRNDPCPCGSGKKYKNCHGA</sequence>
<dbReference type="PRINTS" id="PR00906">
    <property type="entry name" value="SECA"/>
</dbReference>
<keyword evidence="13 15" id="KW-0811">Translocation</keyword>
<evidence type="ECO:0000256" key="2">
    <source>
        <dbReference type="ARBA" id="ARBA00004170"/>
    </source>
</evidence>
<evidence type="ECO:0000259" key="18">
    <source>
        <dbReference type="PROSITE" id="PS51192"/>
    </source>
</evidence>
<comment type="similarity">
    <text evidence="3 15 16">Belongs to the SecA family.</text>
</comment>
<dbReference type="SUPFAM" id="SSF81886">
    <property type="entry name" value="Helical scaffold and wing domains of SecA"/>
    <property type="match status" value="1"/>
</dbReference>
<dbReference type="NCBIfam" id="TIGR00963">
    <property type="entry name" value="secA"/>
    <property type="match status" value="1"/>
</dbReference>
<dbReference type="PROSITE" id="PS51194">
    <property type="entry name" value="HELICASE_CTER"/>
    <property type="match status" value="1"/>
</dbReference>
<evidence type="ECO:0000256" key="5">
    <source>
        <dbReference type="ARBA" id="ARBA00022475"/>
    </source>
</evidence>
<dbReference type="CDD" id="cd17928">
    <property type="entry name" value="DEXDc_SecA"/>
    <property type="match status" value="1"/>
</dbReference>
<dbReference type="InterPro" id="IPR004027">
    <property type="entry name" value="SEC_C_motif"/>
</dbReference>
<dbReference type="NCBIfam" id="NF006630">
    <property type="entry name" value="PRK09200.1"/>
    <property type="match status" value="1"/>
</dbReference>
<protein>
    <recommendedName>
        <fullName evidence="15 16">Protein translocase subunit SecA</fullName>
        <ecNumber evidence="15">7.4.2.8</ecNumber>
    </recommendedName>
</protein>
<keyword evidence="22" id="KW-1185">Reference proteome</keyword>
<dbReference type="InterPro" id="IPR014018">
    <property type="entry name" value="SecA_motor_DEAD"/>
</dbReference>
<dbReference type="InterPro" id="IPR020937">
    <property type="entry name" value="SecA_CS"/>
</dbReference>
<evidence type="ECO:0000256" key="9">
    <source>
        <dbReference type="ARBA" id="ARBA00022833"/>
    </source>
</evidence>
<dbReference type="Pfam" id="PF01043">
    <property type="entry name" value="SecA_PP_bind"/>
    <property type="match status" value="1"/>
</dbReference>
<dbReference type="PROSITE" id="PS51196">
    <property type="entry name" value="SECA_MOTOR_DEAD"/>
    <property type="match status" value="1"/>
</dbReference>
<evidence type="ECO:0000256" key="17">
    <source>
        <dbReference type="SAM" id="MobiDB-lite"/>
    </source>
</evidence>
<evidence type="ECO:0000256" key="15">
    <source>
        <dbReference type="HAMAP-Rule" id="MF_01382"/>
    </source>
</evidence>
<dbReference type="Pfam" id="PF07517">
    <property type="entry name" value="SecA_DEAD"/>
    <property type="match status" value="1"/>
</dbReference>
<keyword evidence="14 15" id="KW-0472">Membrane</keyword>
<dbReference type="RefSeq" id="WP_390302516.1">
    <property type="nucleotide sequence ID" value="NZ_JBHRRZ010000003.1"/>
</dbReference>
<keyword evidence="9" id="KW-0862">Zinc</keyword>
<evidence type="ECO:0000259" key="20">
    <source>
        <dbReference type="PROSITE" id="PS51196"/>
    </source>
</evidence>
<feature type="binding site" evidence="15">
    <location>
        <position position="86"/>
    </location>
    <ligand>
        <name>ATP</name>
        <dbReference type="ChEBI" id="CHEBI:30616"/>
    </ligand>
</feature>